<dbReference type="GO" id="GO:0005524">
    <property type="term" value="F:ATP binding"/>
    <property type="evidence" value="ECO:0007669"/>
    <property type="project" value="UniProtKB-UniRule"/>
</dbReference>
<evidence type="ECO:0000313" key="8">
    <source>
        <dbReference type="EMBL" id="EGC46981.1"/>
    </source>
</evidence>
<organism evidence="9">
    <name type="scientific">Ajellomyces capsulatus (strain H88)</name>
    <name type="common">Darling's disease fungus</name>
    <name type="synonym">Histoplasma capsulatum</name>
    <dbReference type="NCBI Taxonomy" id="544711"/>
    <lineage>
        <taxon>Eukaryota</taxon>
        <taxon>Fungi</taxon>
        <taxon>Dikarya</taxon>
        <taxon>Ascomycota</taxon>
        <taxon>Pezizomycotina</taxon>
        <taxon>Eurotiomycetes</taxon>
        <taxon>Eurotiomycetidae</taxon>
        <taxon>Onygenales</taxon>
        <taxon>Ajellomycetaceae</taxon>
        <taxon>Histoplasma</taxon>
    </lineage>
</organism>
<dbReference type="GO" id="GO:0043484">
    <property type="term" value="P:regulation of RNA splicing"/>
    <property type="evidence" value="ECO:0007669"/>
    <property type="project" value="TreeGrafter"/>
</dbReference>
<dbReference type="HOGENOM" id="CLU_000288_81_2_1"/>
<reference evidence="9" key="1">
    <citation type="submission" date="2008-07" db="EMBL/GenBank/DDBJ databases">
        <title>Annotation of Ajellomyces capsulatus strain H88.</title>
        <authorList>
            <person name="Champion M."/>
            <person name="Cuomo C."/>
            <person name="Ma L.-J."/>
            <person name="Henn M.R."/>
            <person name="Sil A."/>
            <person name="Goldman B."/>
            <person name="Young S.K."/>
            <person name="Kodira C.D."/>
            <person name="Zeng Q."/>
            <person name="Koehrsen M."/>
            <person name="Alvarado L."/>
            <person name="Berlin A."/>
            <person name="Borenstein D."/>
            <person name="Chen Z."/>
            <person name="Engels R."/>
            <person name="Freedman E."/>
            <person name="Gellesch M."/>
            <person name="Goldberg J."/>
            <person name="Griggs A."/>
            <person name="Gujja S."/>
            <person name="Heiman D."/>
            <person name="Hepburn T."/>
            <person name="Howarth C."/>
            <person name="Jen D."/>
            <person name="Larson L."/>
            <person name="Lewis B."/>
            <person name="Mehta T."/>
            <person name="Park D."/>
            <person name="Pearson M."/>
            <person name="Roberts A."/>
            <person name="Saif S."/>
            <person name="Shea T."/>
            <person name="Shenoy N."/>
            <person name="Sisk P."/>
            <person name="Stolte C."/>
            <person name="Sykes S."/>
            <person name="Walk T."/>
            <person name="White J."/>
            <person name="Yandava C."/>
            <person name="Klein B."/>
            <person name="McEwen J.G."/>
            <person name="Puccia R."/>
            <person name="Goldman G.H."/>
            <person name="Felipe M.S."/>
            <person name="Nino-Vega G."/>
            <person name="San-Blas G."/>
            <person name="Taylor J."/>
            <person name="Mendoza L."/>
            <person name="Galagan J."/>
            <person name="Nusbaum C."/>
            <person name="Birren B."/>
        </authorList>
    </citation>
    <scope>NUCLEOTIDE SEQUENCE [LARGE SCALE GENOMIC DNA]</scope>
    <source>
        <strain evidence="9">H88</strain>
    </source>
</reference>
<dbReference type="PANTHER" id="PTHR45646">
    <property type="entry name" value="SERINE/THREONINE-PROTEIN KINASE DOA-RELATED"/>
    <property type="match status" value="1"/>
</dbReference>
<dbReference type="GO" id="GO:0005634">
    <property type="term" value="C:nucleus"/>
    <property type="evidence" value="ECO:0007669"/>
    <property type="project" value="TreeGrafter"/>
</dbReference>
<keyword evidence="2" id="KW-0808">Transferase</keyword>
<evidence type="ECO:0000259" key="7">
    <source>
        <dbReference type="PROSITE" id="PS50011"/>
    </source>
</evidence>
<dbReference type="InterPro" id="IPR011009">
    <property type="entry name" value="Kinase-like_dom_sf"/>
</dbReference>
<dbReference type="InterPro" id="IPR000719">
    <property type="entry name" value="Prot_kinase_dom"/>
</dbReference>
<evidence type="ECO:0000313" key="9">
    <source>
        <dbReference type="Proteomes" id="UP000008142"/>
    </source>
</evidence>
<dbReference type="InterPro" id="IPR017441">
    <property type="entry name" value="Protein_kinase_ATP_BS"/>
</dbReference>
<proteinExistence type="predicted"/>
<keyword evidence="3 6" id="KW-0547">Nucleotide-binding</keyword>
<evidence type="ECO:0000256" key="4">
    <source>
        <dbReference type="ARBA" id="ARBA00022777"/>
    </source>
</evidence>
<evidence type="ECO:0000256" key="1">
    <source>
        <dbReference type="ARBA" id="ARBA00022527"/>
    </source>
</evidence>
<dbReference type="OrthoDB" id="5979581at2759"/>
<dbReference type="Gene3D" id="1.10.510.10">
    <property type="entry name" value="Transferase(Phosphotransferase) domain 1"/>
    <property type="match status" value="1"/>
</dbReference>
<feature type="domain" description="Protein kinase" evidence="7">
    <location>
        <begin position="99"/>
        <end position="466"/>
    </location>
</feature>
<dbReference type="InterPro" id="IPR051175">
    <property type="entry name" value="CLK_kinases"/>
</dbReference>
<dbReference type="AlphaFoldDB" id="F0UPM8"/>
<keyword evidence="4 8" id="KW-0418">Kinase</keyword>
<dbReference type="OMA" id="KQWALPE"/>
<name>F0UPM8_AJEC8</name>
<dbReference type="SUPFAM" id="SSF56112">
    <property type="entry name" value="Protein kinase-like (PK-like)"/>
    <property type="match status" value="1"/>
</dbReference>
<accession>F0UPM8</accession>
<evidence type="ECO:0000256" key="2">
    <source>
        <dbReference type="ARBA" id="ARBA00022679"/>
    </source>
</evidence>
<evidence type="ECO:0000256" key="5">
    <source>
        <dbReference type="ARBA" id="ARBA00022840"/>
    </source>
</evidence>
<dbReference type="Proteomes" id="UP000008142">
    <property type="component" value="Unassembled WGS sequence"/>
</dbReference>
<dbReference type="PROSITE" id="PS00107">
    <property type="entry name" value="PROTEIN_KINASE_ATP"/>
    <property type="match status" value="1"/>
</dbReference>
<dbReference type="PANTHER" id="PTHR45646:SF11">
    <property type="entry name" value="SERINE_THREONINE-PROTEIN KINASE DOA"/>
    <property type="match status" value="1"/>
</dbReference>
<sequence length="479" mass="54103">MTKRLQSLFNIRRQSTVSGLWHPFATPPYPTNFSNLISPFYGRNVATTPRRMDSITPYASPKTYAPVEYMPLEDIEKPERYRPGGYHPIAIGNHLSGRYNVVHKLGFGAYSTTWLARDRNTEKYVAVKIAIAEADMPDSTILNNLAHLEPREEGHPGKALIPRVLDMFSLDGPNGRHRCLVTEPGMMTIAEAKDTSYTRLFKLPVARAIMAQVIQAVAFLHHQGVVHADLHAGNIMFCFPNSIDELSPGELYQKYGQPNIEPFVRLDSKPLSNGVPTHGVVPIWLGKESELVTLSEAKIFINDFGESFLPSITQRHYSNTPGILAPPETYFLLHEPLSFPSDVWTLACTLWDIIGQRPLFEGFNPSSDWMIKEHVDALGKLPCDWWHKWDARGRWFTEDAKRTSEGAGRSLVSRFVDSIQEPRRGSAMEDVGEAEMNALLTMLRGMLAFRLNERLTSTEIIESEWMLRWALPELGKVAT</sequence>
<dbReference type="VEuPathDB" id="FungiDB:I7I53_00323"/>
<gene>
    <name evidence="8" type="ORF">HCEG_06196</name>
</gene>
<evidence type="ECO:0000256" key="3">
    <source>
        <dbReference type="ARBA" id="ARBA00022741"/>
    </source>
</evidence>
<dbReference type="Gene3D" id="3.30.200.20">
    <property type="entry name" value="Phosphorylase Kinase, domain 1"/>
    <property type="match status" value="1"/>
</dbReference>
<dbReference type="EMBL" id="DS990640">
    <property type="protein sequence ID" value="EGC46981.1"/>
    <property type="molecule type" value="Genomic_DNA"/>
</dbReference>
<dbReference type="SMART" id="SM00220">
    <property type="entry name" value="S_TKc"/>
    <property type="match status" value="1"/>
</dbReference>
<feature type="binding site" evidence="6">
    <location>
        <position position="128"/>
    </location>
    <ligand>
        <name>ATP</name>
        <dbReference type="ChEBI" id="CHEBI:30616"/>
    </ligand>
</feature>
<dbReference type="PROSITE" id="PS50011">
    <property type="entry name" value="PROTEIN_KINASE_DOM"/>
    <property type="match status" value="1"/>
</dbReference>
<keyword evidence="1" id="KW-0723">Serine/threonine-protein kinase</keyword>
<dbReference type="Pfam" id="PF00069">
    <property type="entry name" value="Pkinase"/>
    <property type="match status" value="1"/>
</dbReference>
<dbReference type="GO" id="GO:0004674">
    <property type="term" value="F:protein serine/threonine kinase activity"/>
    <property type="evidence" value="ECO:0007669"/>
    <property type="project" value="UniProtKB-KW"/>
</dbReference>
<protein>
    <submittedName>
        <fullName evidence="8">Protein kinase</fullName>
    </submittedName>
</protein>
<keyword evidence="5 6" id="KW-0067">ATP-binding</keyword>
<evidence type="ECO:0000256" key="6">
    <source>
        <dbReference type="PROSITE-ProRule" id="PRU10141"/>
    </source>
</evidence>